<name>A0A8D8HRC9_CULPI</name>
<accession>A0A8D8HRC9</accession>
<protein>
    <submittedName>
        <fullName evidence="1">(northern house mosquito) hypothetical protein</fullName>
    </submittedName>
</protein>
<sequence>MCTICPSFRRWTRSGWRRSSTSSTAMATAASTSTTFRRPCGSLACRTSTRRTSLITHNYHHANCIAITKMLNPMLHTNIIAIIIIVSSSNPVSRGRKFENLNQQTHRNIRCSFRGS</sequence>
<evidence type="ECO:0000313" key="1">
    <source>
        <dbReference type="EMBL" id="CAG6539036.1"/>
    </source>
</evidence>
<organism evidence="1">
    <name type="scientific">Culex pipiens</name>
    <name type="common">House mosquito</name>
    <dbReference type="NCBI Taxonomy" id="7175"/>
    <lineage>
        <taxon>Eukaryota</taxon>
        <taxon>Metazoa</taxon>
        <taxon>Ecdysozoa</taxon>
        <taxon>Arthropoda</taxon>
        <taxon>Hexapoda</taxon>
        <taxon>Insecta</taxon>
        <taxon>Pterygota</taxon>
        <taxon>Neoptera</taxon>
        <taxon>Endopterygota</taxon>
        <taxon>Diptera</taxon>
        <taxon>Nematocera</taxon>
        <taxon>Culicoidea</taxon>
        <taxon>Culicidae</taxon>
        <taxon>Culicinae</taxon>
        <taxon>Culicini</taxon>
        <taxon>Culex</taxon>
        <taxon>Culex</taxon>
    </lineage>
</organism>
<dbReference type="AlphaFoldDB" id="A0A8D8HRC9"/>
<dbReference type="EMBL" id="HBUE01219780">
    <property type="protein sequence ID" value="CAG6539036.1"/>
    <property type="molecule type" value="Transcribed_RNA"/>
</dbReference>
<proteinExistence type="predicted"/>
<dbReference type="EMBL" id="HBUE01326357">
    <property type="protein sequence ID" value="CAG6591055.1"/>
    <property type="molecule type" value="Transcribed_RNA"/>
</dbReference>
<reference evidence="1" key="1">
    <citation type="submission" date="2021-05" db="EMBL/GenBank/DDBJ databases">
        <authorList>
            <person name="Alioto T."/>
            <person name="Alioto T."/>
            <person name="Gomez Garrido J."/>
        </authorList>
    </citation>
    <scope>NUCLEOTIDE SEQUENCE</scope>
</reference>